<dbReference type="Proteomes" id="UP000645217">
    <property type="component" value="Unassembled WGS sequence"/>
</dbReference>
<protein>
    <submittedName>
        <fullName evidence="1">Sugar ABC transporter substrate-binding protein</fullName>
    </submittedName>
</protein>
<dbReference type="EMBL" id="BMNT01000014">
    <property type="protein sequence ID" value="GGK85344.1"/>
    <property type="molecule type" value="Genomic_DNA"/>
</dbReference>
<dbReference type="RefSeq" id="WP_189163588.1">
    <property type="nucleotide sequence ID" value="NZ_BMNT01000014.1"/>
</dbReference>
<proteinExistence type="predicted"/>
<comment type="caution">
    <text evidence="1">The sequence shown here is derived from an EMBL/GenBank/DDBJ whole genome shotgun (WGS) entry which is preliminary data.</text>
</comment>
<gene>
    <name evidence="1" type="ORF">GCM10007964_29830</name>
</gene>
<reference evidence="1" key="2">
    <citation type="submission" date="2020-09" db="EMBL/GenBank/DDBJ databases">
        <authorList>
            <person name="Sun Q."/>
            <person name="Ohkuma M."/>
        </authorList>
    </citation>
    <scope>NUCLEOTIDE SEQUENCE</scope>
    <source>
        <strain evidence="1">JCM 13064</strain>
    </source>
</reference>
<name>A0A917R3I6_9ACTN</name>
<sequence length="442" mass="46393">MDRRGALTLLAGAAATVAVGCGGAPPVRIAVVWSGWELSRFREVLGLPGAVVFSAGDNIDALLGGPVVPAAIPDMAIVPRGALVTDTAAVSQLRPVPASGPDAWQELLPAGPDGAKRGAWFKVAHKSLVWYRPEALPTSARPAHWEDWVGWCKARARAGRPPLAIGAADGWMLTDWFENVLAGLDRGVYQSLRDRTNLVAWSHVKVRDALTRLANLWSIRGLMPGGGRRALVTQFPDAVLDVFVHGRADMVAAPDFAWPVIAGHAPARAAGCGSDQRTACRVERFRFPGPRHQPAPPVIAGGDVAVALTPAGVRAVRRLVGDGESAPPSPDDTVTRLERWAAKGGFLSLDPRVRYPRVLSGVAADLYEDFEFDLSDRLTGPLAGGDGRGLWRVLTDLFTAVTVDWDDGDAAAGDGAPEEVVTAAVNGAMDALAALAGGSAGP</sequence>
<dbReference type="PROSITE" id="PS51257">
    <property type="entry name" value="PROKAR_LIPOPROTEIN"/>
    <property type="match status" value="1"/>
</dbReference>
<evidence type="ECO:0000313" key="2">
    <source>
        <dbReference type="Proteomes" id="UP000645217"/>
    </source>
</evidence>
<keyword evidence="2" id="KW-1185">Reference proteome</keyword>
<evidence type="ECO:0000313" key="1">
    <source>
        <dbReference type="EMBL" id="GGK85344.1"/>
    </source>
</evidence>
<dbReference type="SUPFAM" id="SSF53850">
    <property type="entry name" value="Periplasmic binding protein-like II"/>
    <property type="match status" value="1"/>
</dbReference>
<accession>A0A917R3I6</accession>
<organism evidence="1 2">
    <name type="scientific">Sphaerisporangium melleum</name>
    <dbReference type="NCBI Taxonomy" id="321316"/>
    <lineage>
        <taxon>Bacteria</taxon>
        <taxon>Bacillati</taxon>
        <taxon>Actinomycetota</taxon>
        <taxon>Actinomycetes</taxon>
        <taxon>Streptosporangiales</taxon>
        <taxon>Streptosporangiaceae</taxon>
        <taxon>Sphaerisporangium</taxon>
    </lineage>
</organism>
<dbReference type="Gene3D" id="3.40.190.10">
    <property type="entry name" value="Periplasmic binding protein-like II"/>
    <property type="match status" value="1"/>
</dbReference>
<reference evidence="1" key="1">
    <citation type="journal article" date="2014" name="Int. J. Syst. Evol. Microbiol.">
        <title>Complete genome sequence of Corynebacterium casei LMG S-19264T (=DSM 44701T), isolated from a smear-ripened cheese.</title>
        <authorList>
            <consortium name="US DOE Joint Genome Institute (JGI-PGF)"/>
            <person name="Walter F."/>
            <person name="Albersmeier A."/>
            <person name="Kalinowski J."/>
            <person name="Ruckert C."/>
        </authorList>
    </citation>
    <scope>NUCLEOTIDE SEQUENCE</scope>
    <source>
        <strain evidence="1">JCM 13064</strain>
    </source>
</reference>
<dbReference type="AlphaFoldDB" id="A0A917R3I6"/>